<evidence type="ECO:0000259" key="6">
    <source>
        <dbReference type="PROSITE" id="PS51294"/>
    </source>
</evidence>
<evidence type="ECO:0000256" key="2">
    <source>
        <dbReference type="SAM" id="Phobius"/>
    </source>
</evidence>
<evidence type="ECO:0000313" key="8">
    <source>
        <dbReference type="Proteomes" id="UP000521872"/>
    </source>
</evidence>
<accession>A0A8H4R629</accession>
<evidence type="ECO:0000313" key="7">
    <source>
        <dbReference type="EMBL" id="KAF4622959.1"/>
    </source>
</evidence>
<dbReference type="CDD" id="cd00167">
    <property type="entry name" value="SANT"/>
    <property type="match status" value="1"/>
</dbReference>
<feature type="domain" description="HTH myb-type" evidence="6">
    <location>
        <begin position="736"/>
        <end position="790"/>
    </location>
</feature>
<dbReference type="PROSITE" id="PS51293">
    <property type="entry name" value="SANT"/>
    <property type="match status" value="1"/>
</dbReference>
<reference evidence="7 8" key="1">
    <citation type="submission" date="2019-12" db="EMBL/GenBank/DDBJ databases">
        <authorList>
            <person name="Floudas D."/>
            <person name="Bentzer J."/>
            <person name="Ahren D."/>
            <person name="Johansson T."/>
            <person name="Persson P."/>
            <person name="Tunlid A."/>
        </authorList>
    </citation>
    <scope>NUCLEOTIDE SEQUENCE [LARGE SCALE GENOMIC DNA]</scope>
    <source>
        <strain evidence="7 8">CBS 102.39</strain>
    </source>
</reference>
<feature type="compositionally biased region" description="Acidic residues" evidence="1">
    <location>
        <begin position="570"/>
        <end position="579"/>
    </location>
</feature>
<dbReference type="InterPro" id="IPR017930">
    <property type="entry name" value="Myb_dom"/>
</dbReference>
<feature type="region of interest" description="Disordered" evidence="1">
    <location>
        <begin position="63"/>
        <end position="126"/>
    </location>
</feature>
<name>A0A8H4R629_9AGAR</name>
<comment type="caution">
    <text evidence="7">The sequence shown here is derived from an EMBL/GenBank/DDBJ whole genome shotgun (WGS) entry which is preliminary data.</text>
</comment>
<gene>
    <name evidence="7" type="ORF">D9613_002186</name>
</gene>
<dbReference type="InterPro" id="IPR017884">
    <property type="entry name" value="SANT_dom"/>
</dbReference>
<dbReference type="InterPro" id="IPR009057">
    <property type="entry name" value="Homeodomain-like_sf"/>
</dbReference>
<dbReference type="SUPFAM" id="SSF46689">
    <property type="entry name" value="Homeodomain-like"/>
    <property type="match status" value="1"/>
</dbReference>
<keyword evidence="8" id="KW-1185">Reference proteome</keyword>
<feature type="region of interest" description="Disordered" evidence="1">
    <location>
        <begin position="815"/>
        <end position="877"/>
    </location>
</feature>
<proteinExistence type="predicted"/>
<keyword evidence="2" id="KW-0472">Membrane</keyword>
<feature type="compositionally biased region" description="Basic residues" evidence="1">
    <location>
        <begin position="539"/>
        <end position="550"/>
    </location>
</feature>
<dbReference type="Pfam" id="PF15963">
    <property type="entry name" value="Myb_DNA-bind_7"/>
    <property type="match status" value="1"/>
</dbReference>
<dbReference type="InterPro" id="IPR001005">
    <property type="entry name" value="SANT/Myb"/>
</dbReference>
<dbReference type="PANTHER" id="PTHR34587">
    <property type="entry name" value="VWFA DOMAIN-CONTAINING PROTEIN"/>
    <property type="match status" value="1"/>
</dbReference>
<feature type="transmembrane region" description="Helical" evidence="2">
    <location>
        <begin position="443"/>
        <end position="465"/>
    </location>
</feature>
<dbReference type="Proteomes" id="UP000521872">
    <property type="component" value="Unassembled WGS sequence"/>
</dbReference>
<dbReference type="PROSITE" id="PS51294">
    <property type="entry name" value="HTH_MYB"/>
    <property type="match status" value="1"/>
</dbReference>
<feature type="compositionally biased region" description="Low complexity" evidence="1">
    <location>
        <begin position="67"/>
        <end position="105"/>
    </location>
</feature>
<keyword evidence="2" id="KW-1133">Transmembrane helix</keyword>
<feature type="chain" id="PRO_5034348268" description="Transcription factor TFIIIB component B" evidence="3">
    <location>
        <begin position="20"/>
        <end position="877"/>
    </location>
</feature>
<dbReference type="AlphaFoldDB" id="A0A8H4R629"/>
<evidence type="ECO:0008006" key="9">
    <source>
        <dbReference type="Google" id="ProtNLM"/>
    </source>
</evidence>
<dbReference type="InterPro" id="IPR053937">
    <property type="entry name" value="GOST_TM"/>
</dbReference>
<dbReference type="SMART" id="SM00717">
    <property type="entry name" value="SANT"/>
    <property type="match status" value="1"/>
</dbReference>
<feature type="compositionally biased region" description="Low complexity" evidence="1">
    <location>
        <begin position="647"/>
        <end position="661"/>
    </location>
</feature>
<feature type="signal peptide" evidence="3">
    <location>
        <begin position="1"/>
        <end position="19"/>
    </location>
</feature>
<evidence type="ECO:0000259" key="5">
    <source>
        <dbReference type="PROSITE" id="PS51293"/>
    </source>
</evidence>
<dbReference type="InterPro" id="IPR053216">
    <property type="entry name" value="Appressorial_penetr-assoc"/>
</dbReference>
<dbReference type="Pfam" id="PF06814">
    <property type="entry name" value="GOST_TM"/>
    <property type="match status" value="1"/>
</dbReference>
<feature type="domain" description="SANT" evidence="5">
    <location>
        <begin position="742"/>
        <end position="790"/>
    </location>
</feature>
<protein>
    <recommendedName>
        <fullName evidence="9">Transcription factor TFIIIB component B</fullName>
    </recommendedName>
</protein>
<sequence length="877" mass="94952">MFSKALIVACLSLALSVEASPNRFGNGKNFNPQCGSVSTVIRTVTVSARGGAATQTAAVPVASAPFKGNNGNNNAGKNNGGNNNNAGKNNGGNSNNNVGNNNAGNNNGGNNNGGNNANGDPQKSLTLDPRVIASGFANNGQDVPTAGQVASLTSTNNFINFCLNFPNLQITNGKQIQEGSCNPAPIGVIPSIDNMPSSKFVFPSNFATLKAGVTFDIVMNIKNMQTGFFTNAQATYFAAPQQLNQAGQIQGHSHVVIESLTSLSQTTPTDPKKFAFFKGLNAAANNGQLTATVPNGLTPGFYKLSSINAAANHQPVIVPVAQHGSLDDAVYFTVTADGKPASGNNIQGTAPAATSAAAGSKATAKSSSKKGFGRTFHFWHPICIGIVELELESTKALTLLLFIIPLAFSLSAFLLWIMYSLNATIAYLRAKKQKYKLKMFERLYYILIFTVFVIAIFFVVSSLSFSGRLAEDYAAKTWRMKSRKMNKTRKTTTWKRFTVAITGKTMTMTTQQLWLVEGEETPMPQQVERMSCSRLKMKMMTKMKPRRKQKPSSSTPRPRKRAPSPPPYDPDADPGEDIDPTTVTMASLCSDTGQGRVSSKAAEIMSNHAAWKAKNREKRARMKALMEAKKYGREDEENAEQVPEQGADPSTSTDVPSTSAANSTPAVVDDTDNGFDYSQDLTTSRYNVQVRIGANGAMVIDEESLVVDRVEHDGTEDYTHVIESDHTKFVNSGTYGKRYRGSRWSAEETELFYDALAQYGENYELIAYVLPGRDRKACKNKFKVEDKRNHARINHCLENSIPVDMKTLSRMTGKDFSGPVPEIRVPTPSRIVPSEGTAPAAEEEISTQRVKKRSRSRANANNDGGLVVIGDAADFES</sequence>
<feature type="region of interest" description="Disordered" evidence="1">
    <location>
        <begin position="539"/>
        <end position="582"/>
    </location>
</feature>
<keyword evidence="2" id="KW-0812">Transmembrane</keyword>
<dbReference type="PROSITE" id="PS50090">
    <property type="entry name" value="MYB_LIKE"/>
    <property type="match status" value="1"/>
</dbReference>
<feature type="region of interest" description="Disordered" evidence="1">
    <location>
        <begin position="630"/>
        <end position="673"/>
    </location>
</feature>
<evidence type="ECO:0000256" key="1">
    <source>
        <dbReference type="SAM" id="MobiDB-lite"/>
    </source>
</evidence>
<dbReference type="PANTHER" id="PTHR34587:SF2">
    <property type="entry name" value="G-PROTEIN COUPLED RECEPTORS FAMILY 1 PROFILE DOMAIN-CONTAINING PROTEIN"/>
    <property type="match status" value="1"/>
</dbReference>
<evidence type="ECO:0000259" key="4">
    <source>
        <dbReference type="PROSITE" id="PS50090"/>
    </source>
</evidence>
<evidence type="ECO:0000256" key="3">
    <source>
        <dbReference type="SAM" id="SignalP"/>
    </source>
</evidence>
<feature type="transmembrane region" description="Helical" evidence="2">
    <location>
        <begin position="399"/>
        <end position="422"/>
    </location>
</feature>
<feature type="domain" description="Myb-like" evidence="4">
    <location>
        <begin position="736"/>
        <end position="783"/>
    </location>
</feature>
<dbReference type="InterPro" id="IPR039467">
    <property type="entry name" value="TFIIIB_B''_Myb"/>
</dbReference>
<keyword evidence="3" id="KW-0732">Signal</keyword>
<dbReference type="EMBL" id="JAACJL010000001">
    <property type="protein sequence ID" value="KAF4622959.1"/>
    <property type="molecule type" value="Genomic_DNA"/>
</dbReference>
<organism evidence="7 8">
    <name type="scientific">Agrocybe pediades</name>
    <dbReference type="NCBI Taxonomy" id="84607"/>
    <lineage>
        <taxon>Eukaryota</taxon>
        <taxon>Fungi</taxon>
        <taxon>Dikarya</taxon>
        <taxon>Basidiomycota</taxon>
        <taxon>Agaricomycotina</taxon>
        <taxon>Agaricomycetes</taxon>
        <taxon>Agaricomycetidae</taxon>
        <taxon>Agaricales</taxon>
        <taxon>Agaricineae</taxon>
        <taxon>Strophariaceae</taxon>
        <taxon>Agrocybe</taxon>
    </lineage>
</organism>
<dbReference type="Gene3D" id="1.10.10.60">
    <property type="entry name" value="Homeodomain-like"/>
    <property type="match status" value="1"/>
</dbReference>